<dbReference type="AlphaFoldDB" id="A0A6C1E0G8"/>
<dbReference type="GO" id="GO:1903479">
    <property type="term" value="P:mitotic actomyosin contractile ring assembly actin filament organization"/>
    <property type="evidence" value="ECO:0007669"/>
    <property type="project" value="TreeGrafter"/>
</dbReference>
<reference evidence="1 2" key="1">
    <citation type="journal article" date="2019" name="BMC Genomics">
        <title>Chromosome level assembly and comparative genome analysis confirm lager-brewing yeasts originated from a single hybridization.</title>
        <authorList>
            <person name="Salazar A.N."/>
            <person name="Gorter de Vries A.R."/>
            <person name="van den Broek M."/>
            <person name="Brouwers N."/>
            <person name="de la Torre Cortes P."/>
            <person name="Kuijpers N.G.A."/>
            <person name="Daran J.G."/>
            <person name="Abeel T."/>
        </authorList>
    </citation>
    <scope>NUCLEOTIDE SEQUENCE [LARGE SCALE GENOMIC DNA]</scope>
    <source>
        <strain evidence="1 2">CBS 1483</strain>
    </source>
</reference>
<protein>
    <submittedName>
        <fullName evidence="1">Iqgap-protein</fullName>
    </submittedName>
</protein>
<evidence type="ECO:0000313" key="1">
    <source>
        <dbReference type="EMBL" id="QID82742.1"/>
    </source>
</evidence>
<organism evidence="1 2">
    <name type="scientific">Saccharomyces pastorianus</name>
    <name type="common">Lager yeast</name>
    <name type="synonym">Saccharomyces cerevisiae x Saccharomyces eubayanus</name>
    <dbReference type="NCBI Taxonomy" id="27292"/>
    <lineage>
        <taxon>Eukaryota</taxon>
        <taxon>Fungi</taxon>
        <taxon>Dikarya</taxon>
        <taxon>Ascomycota</taxon>
        <taxon>Saccharomycotina</taxon>
        <taxon>Saccharomycetes</taxon>
        <taxon>Saccharomycetales</taxon>
        <taxon>Saccharomycetaceae</taxon>
        <taxon>Saccharomyces</taxon>
    </lineage>
</organism>
<dbReference type="OrthoDB" id="775356at2759"/>
<dbReference type="PANTHER" id="PTHR14149:SF14">
    <property type="entry name" value="CALPONIN-HOMOLOGY (CH) DOMAIN-CONTAINING PROTEIN"/>
    <property type="match status" value="1"/>
</dbReference>
<dbReference type="GO" id="GO:0051015">
    <property type="term" value="F:actin filament binding"/>
    <property type="evidence" value="ECO:0007669"/>
    <property type="project" value="TreeGrafter"/>
</dbReference>
<dbReference type="InterPro" id="IPR008936">
    <property type="entry name" value="Rho_GTPase_activation_prot"/>
</dbReference>
<proteinExistence type="predicted"/>
<dbReference type="PANTHER" id="PTHR14149">
    <property type="entry name" value="RAS GTPASE-ACTIVATING PROTEIN WITH IQ MOTIF"/>
    <property type="match status" value="1"/>
</dbReference>
<dbReference type="Gene3D" id="1.10.506.10">
    <property type="entry name" value="GTPase Activation - p120gap, domain 1"/>
    <property type="match status" value="1"/>
</dbReference>
<dbReference type="EMBL" id="CP048997">
    <property type="protein sequence ID" value="QID82742.1"/>
    <property type="molecule type" value="Genomic_DNA"/>
</dbReference>
<dbReference type="GO" id="GO:0005096">
    <property type="term" value="F:GTPase activator activity"/>
    <property type="evidence" value="ECO:0007669"/>
    <property type="project" value="TreeGrafter"/>
</dbReference>
<dbReference type="GO" id="GO:0110085">
    <property type="term" value="C:mitotic actomyosin contractile ring"/>
    <property type="evidence" value="ECO:0007669"/>
    <property type="project" value="TreeGrafter"/>
</dbReference>
<accession>A0A6C1E0G8</accession>
<name>A0A6C1E0G8_SACPS</name>
<dbReference type="GO" id="GO:0005516">
    <property type="term" value="F:calmodulin binding"/>
    <property type="evidence" value="ECO:0007669"/>
    <property type="project" value="TreeGrafter"/>
</dbReference>
<sequence length="187" mass="22056">MLQVDPSYWKLLYLKEPEFVAKNVYMTFGTVNQRMNDRERSYFTRFVCEMLQNAINEAPSIESFLDNRSQFWQTILQDFLRRESPEFFSIIVPVLDYLSDPVVDFESDPYKIYQEIHGFSSPQHCSPVDDASTKNKFIDNLRCLWHAIEMVAEIYTRKFTPFPLKSGTSALKSSATRQIRILRRLTL</sequence>
<keyword evidence="2" id="KW-1185">Reference proteome</keyword>
<gene>
    <name evidence="1" type="primary">IQG1_3</name>
    <name evidence="1" type="ORF">GRS66_005173</name>
</gene>
<evidence type="ECO:0000313" key="2">
    <source>
        <dbReference type="Proteomes" id="UP000501346"/>
    </source>
</evidence>
<dbReference type="Proteomes" id="UP000501346">
    <property type="component" value="Chromosome ScXVI"/>
</dbReference>